<keyword evidence="9 12" id="KW-0472">Membrane</keyword>
<evidence type="ECO:0000256" key="7">
    <source>
        <dbReference type="ARBA" id="ARBA00022692"/>
    </source>
</evidence>
<evidence type="ECO:0000256" key="1">
    <source>
        <dbReference type="ARBA" id="ARBA00003001"/>
    </source>
</evidence>
<feature type="compositionally biased region" description="Low complexity" evidence="11">
    <location>
        <begin position="772"/>
        <end position="791"/>
    </location>
</feature>
<organism evidence="16 17">
    <name type="scientific">Actinomycetospora atypica</name>
    <dbReference type="NCBI Taxonomy" id="1290095"/>
    <lineage>
        <taxon>Bacteria</taxon>
        <taxon>Bacillati</taxon>
        <taxon>Actinomycetota</taxon>
        <taxon>Actinomycetes</taxon>
        <taxon>Pseudonocardiales</taxon>
        <taxon>Pseudonocardiaceae</taxon>
        <taxon>Actinomycetospora</taxon>
    </lineage>
</organism>
<feature type="transmembrane region" description="Helical" evidence="12">
    <location>
        <begin position="350"/>
        <end position="370"/>
    </location>
</feature>
<dbReference type="InterPro" id="IPR042486">
    <property type="entry name" value="Arabino_trans_C_2"/>
</dbReference>
<dbReference type="Gene3D" id="2.60.120.940">
    <property type="entry name" value="EmbC, C-terminal domain, subdomain 2"/>
    <property type="match status" value="1"/>
</dbReference>
<evidence type="ECO:0000256" key="10">
    <source>
        <dbReference type="ARBA" id="ARBA00023316"/>
    </source>
</evidence>
<feature type="transmembrane region" description="Helical" evidence="12">
    <location>
        <begin position="401"/>
        <end position="424"/>
    </location>
</feature>
<comment type="caution">
    <text evidence="16">The sequence shown here is derived from an EMBL/GenBank/DDBJ whole genome shotgun (WGS) entry which is preliminary data.</text>
</comment>
<evidence type="ECO:0000256" key="9">
    <source>
        <dbReference type="ARBA" id="ARBA00023136"/>
    </source>
</evidence>
<dbReference type="Pfam" id="PF04602">
    <property type="entry name" value="Arabinose_trans"/>
    <property type="match status" value="1"/>
</dbReference>
<keyword evidence="5" id="KW-0328">Glycosyltransferase</keyword>
<feature type="transmembrane region" description="Helical" evidence="12">
    <location>
        <begin position="32"/>
        <end position="52"/>
    </location>
</feature>
<dbReference type="InterPro" id="IPR032731">
    <property type="entry name" value="Arabino_trans_C"/>
</dbReference>
<comment type="function">
    <text evidence="1">Arabinosyl transferase responsible for the polymerization of arabinose into the arabinan of arabinogalactan.</text>
</comment>
<feature type="transmembrane region" description="Helical" evidence="12">
    <location>
        <begin position="445"/>
        <end position="466"/>
    </location>
</feature>
<keyword evidence="6" id="KW-0808">Transferase</keyword>
<evidence type="ECO:0000256" key="6">
    <source>
        <dbReference type="ARBA" id="ARBA00022679"/>
    </source>
</evidence>
<keyword evidence="8 12" id="KW-1133">Transmembrane helix</keyword>
<dbReference type="EMBL" id="JBHSIV010000009">
    <property type="protein sequence ID" value="MFC5062710.1"/>
    <property type="molecule type" value="Genomic_DNA"/>
</dbReference>
<evidence type="ECO:0000313" key="16">
    <source>
        <dbReference type="EMBL" id="MFC5062710.1"/>
    </source>
</evidence>
<evidence type="ECO:0000256" key="4">
    <source>
        <dbReference type="ARBA" id="ARBA00022475"/>
    </source>
</evidence>
<dbReference type="InterPro" id="IPR040920">
    <property type="entry name" value="Arabino_trans_N"/>
</dbReference>
<evidence type="ECO:0000256" key="5">
    <source>
        <dbReference type="ARBA" id="ARBA00022676"/>
    </source>
</evidence>
<evidence type="ECO:0000313" key="17">
    <source>
        <dbReference type="Proteomes" id="UP001595947"/>
    </source>
</evidence>
<feature type="transmembrane region" description="Helical" evidence="12">
    <location>
        <begin position="509"/>
        <end position="528"/>
    </location>
</feature>
<feature type="transmembrane region" description="Helical" evidence="12">
    <location>
        <begin position="249"/>
        <end position="266"/>
    </location>
</feature>
<evidence type="ECO:0000259" key="13">
    <source>
        <dbReference type="Pfam" id="PF04602"/>
    </source>
</evidence>
<feature type="transmembrane region" description="Helical" evidence="12">
    <location>
        <begin position="321"/>
        <end position="338"/>
    </location>
</feature>
<feature type="domain" description="Arabinosyltransferase C-terminal" evidence="14">
    <location>
        <begin position="807"/>
        <end position="932"/>
    </location>
</feature>
<feature type="region of interest" description="Disordered" evidence="11">
    <location>
        <begin position="757"/>
        <end position="805"/>
    </location>
</feature>
<evidence type="ECO:0000259" key="14">
    <source>
        <dbReference type="Pfam" id="PF14896"/>
    </source>
</evidence>
<feature type="transmembrane region" description="Helical" evidence="12">
    <location>
        <begin position="377"/>
        <end position="395"/>
    </location>
</feature>
<protein>
    <submittedName>
        <fullName evidence="16">Arabinosyltransferase domain-containing protein</fullName>
    </submittedName>
</protein>
<name>A0ABV9YMG0_9PSEU</name>
<sequence length="1033" mass="106827">MTSTSQDTAGGTARSDLTHAGGEHSPGRSGPVVLTALSGLVAIVCAVLLPLLPVSVDRPVVSWPQVPGAPESTTLALTAQRPLELDVRFGCADVRAAAATPDGVVVATVRPDFPDAQRAGLVAAVRGDRLQVTTRGETLSDGPVSRCDIAIRGDLSGIAMTADGAEVGRLPGPSLPDVDALVSSLTSAPGLQVRVVPDDEFATSPTPLKVVVLVVLVLAVIGALVGLGLLDRGAAGPRAGPRGPWPRPAVVDAVVPLVMIVWLFIAPTTDDDGYYSAMAANVPYSGFVGNYYQLYDQSFTPYTWIYYALSWWQGVAGTSPVVLRLPALALGLLTWVLVRAFTRPLTTGPGVSRALLVGLAVAFLGWWLPYDMGVRPEAVVAAGVMASALALTVAVERDRVLPMGLAVLAAGVGFTAGTTGFVALAPLLASAPACWRVLRGRGRRVALVALVGVVAAGGVVALLAFADGSLRDFARAQQIFRGLQYPETWSTEIVRWNYLLSDTAPMGNYAKRLPVLLTLLALVGFLLFLTRGRDGWPSRLRLAGTTTTLGFLLLWMTPSKWTHHFGALAGISAVVLAGVLVLGPGLVRSGAGRPPRWPVGVGALVAVAVVVALAMNGANTWAYSWMLGMPHPSEPPQVSLIRFGQPLWWLLGGAVVTAVVVVLARRRRTELGGAAPLVAVPVVAGVAVLVMLTYLLGSFGLAAVRTSGTYSPGADALRDPLARDCGAARAVQVLDPRTARTLPQLAGTTAATGDAFGGGGTWSPSSPPPVAGVPVWGSHRPGPDGADPADGAGSGTLTTPSFALPPSAAGETVALYLAGRTGDGNDVRAEYAVPSGTVEVAGLGAGRDGDVVDAREWRSVTLSPPSDASAVRIVVEDTADGVGAWTAVTAPVAQQWVPLRDVVPAGSATAVGWPIAFLFPCLRGPVAADGLNEPVSTVVTWGGEPLSGVRDSAFLPERGGLFVQSYRNSAVTQLSARFADSPGTTGIQVYMLRNPLPTGRFTVERGSAIVPGWQVPPNTTFSEPVGPDAVVRP</sequence>
<accession>A0ABV9YMG0</accession>
<evidence type="ECO:0000256" key="3">
    <source>
        <dbReference type="ARBA" id="ARBA00008195"/>
    </source>
</evidence>
<feature type="transmembrane region" description="Helical" evidence="12">
    <location>
        <begin position="564"/>
        <end position="587"/>
    </location>
</feature>
<comment type="similarity">
    <text evidence="3">Belongs to the emb family.</text>
</comment>
<dbReference type="InterPro" id="IPR027451">
    <property type="entry name" value="EmbABC_dom1"/>
</dbReference>
<evidence type="ECO:0000256" key="12">
    <source>
        <dbReference type="SAM" id="Phobius"/>
    </source>
</evidence>
<feature type="transmembrane region" description="Helical" evidence="12">
    <location>
        <begin position="210"/>
        <end position="229"/>
    </location>
</feature>
<comment type="subcellular location">
    <subcellularLocation>
        <location evidence="2">Cell membrane</location>
        <topology evidence="2">Multi-pass membrane protein</topology>
    </subcellularLocation>
</comment>
<proteinExistence type="inferred from homology"/>
<evidence type="ECO:0000256" key="2">
    <source>
        <dbReference type="ARBA" id="ARBA00004651"/>
    </source>
</evidence>
<feature type="domain" description="Arabinofuranosyltransferase central" evidence="13">
    <location>
        <begin position="204"/>
        <end position="659"/>
    </location>
</feature>
<evidence type="ECO:0000256" key="11">
    <source>
        <dbReference type="SAM" id="MobiDB-lite"/>
    </source>
</evidence>
<dbReference type="Pfam" id="PF17689">
    <property type="entry name" value="Arabino_trans_N"/>
    <property type="match status" value="1"/>
</dbReference>
<dbReference type="Gene3D" id="2.60.120.610">
    <property type="entry name" value="arabinofuranosyltransferase like domain"/>
    <property type="match status" value="1"/>
</dbReference>
<dbReference type="RefSeq" id="WP_378036062.1">
    <property type="nucleotide sequence ID" value="NZ_JBHSIV010000009.1"/>
</dbReference>
<dbReference type="Pfam" id="PF14896">
    <property type="entry name" value="Arabino_trans_C"/>
    <property type="match status" value="1"/>
</dbReference>
<keyword evidence="17" id="KW-1185">Reference proteome</keyword>
<dbReference type="InterPro" id="IPR007680">
    <property type="entry name" value="Arabino_trans_central"/>
</dbReference>
<feature type="domain" description="Arabinosyltransferas concanavalin like" evidence="15">
    <location>
        <begin position="61"/>
        <end position="198"/>
    </location>
</feature>
<keyword evidence="7 12" id="KW-0812">Transmembrane</keyword>
<keyword evidence="4" id="KW-1003">Cell membrane</keyword>
<feature type="region of interest" description="Disordered" evidence="11">
    <location>
        <begin position="1"/>
        <end position="28"/>
    </location>
</feature>
<evidence type="ECO:0000256" key="8">
    <source>
        <dbReference type="ARBA" id="ARBA00022989"/>
    </source>
</evidence>
<gene>
    <name evidence="16" type="ORF">ACFPBZ_10880</name>
</gene>
<feature type="transmembrane region" description="Helical" evidence="12">
    <location>
        <begin position="599"/>
        <end position="626"/>
    </location>
</feature>
<evidence type="ECO:0000259" key="15">
    <source>
        <dbReference type="Pfam" id="PF17689"/>
    </source>
</evidence>
<feature type="transmembrane region" description="Helical" evidence="12">
    <location>
        <begin position="676"/>
        <end position="697"/>
    </location>
</feature>
<feature type="transmembrane region" description="Helical" evidence="12">
    <location>
        <begin position="646"/>
        <end position="664"/>
    </location>
</feature>
<reference evidence="17" key="1">
    <citation type="journal article" date="2019" name="Int. J. Syst. Evol. Microbiol.">
        <title>The Global Catalogue of Microorganisms (GCM) 10K type strain sequencing project: providing services to taxonomists for standard genome sequencing and annotation.</title>
        <authorList>
            <consortium name="The Broad Institute Genomics Platform"/>
            <consortium name="The Broad Institute Genome Sequencing Center for Infectious Disease"/>
            <person name="Wu L."/>
            <person name="Ma J."/>
        </authorList>
    </citation>
    <scope>NUCLEOTIDE SEQUENCE [LARGE SCALE GENOMIC DNA]</scope>
    <source>
        <strain evidence="17">CGMCC 4.7093</strain>
    </source>
</reference>
<keyword evidence="10" id="KW-0961">Cell wall biogenesis/degradation</keyword>
<dbReference type="Proteomes" id="UP001595947">
    <property type="component" value="Unassembled WGS sequence"/>
</dbReference>